<feature type="domain" description="MCM C-terminal AAA(+) ATPase" evidence="10">
    <location>
        <begin position="337"/>
        <end position="537"/>
    </location>
</feature>
<keyword evidence="5 8" id="KW-0067">ATP-binding</keyword>
<dbReference type="Proteomes" id="UP000079169">
    <property type="component" value="Unplaced"/>
</dbReference>
<dbReference type="RefSeq" id="XP_026685272.1">
    <property type="nucleotide sequence ID" value="XM_026829471.1"/>
</dbReference>
<reference evidence="12" key="1">
    <citation type="submission" date="2025-08" db="UniProtKB">
        <authorList>
            <consortium name="RefSeq"/>
        </authorList>
    </citation>
    <scope>IDENTIFICATION</scope>
</reference>
<dbReference type="Gene3D" id="2.20.28.10">
    <property type="match status" value="1"/>
</dbReference>
<sequence>MELRIIRARVFNFEPILQLKNFKTQHHVLGYKKDGPTDTKIKSCLDFIERHNHLYNVAEIEERRCYLVDIKVLMNDQIFNDQWKTFLQNLSNEPQHTINCLGLAMHHYIISEWRRELGIVGTQEFHMELRIIRARVFNFEPILQLKNFKTQHHGKLVAVRGTIIRVSNAKLLCSHLAFSCVSCQTEQVIWQDEGKHTTPGSCINTSCKSRTFIPLRCSSSTHTLQWQTVRLQEILADNQGEGGRVPRTVECELTEDLVESCVPGDIVTITGIVKKSEETALRKSSAAANMCTLFIDTVSIVNNKNNSISSKGSGHLGIEFKTQDYYAIQDIQAEPNLFKLLVNSLCPSIFGHEMVKAGLLLALFGGCHSTNGSRGDAHVLIVGDPGLGKSQMLHACCAVAPRGVYVCGNTSTTSGLTVTLSREGGGDFALEAGALVLADQGVCCIDEFDKMSAQHQALLEAMEQQSISIAKASVVCSLPARTSVIAAANPVGGHYNRAKTVAENLRMGQALLSRFDLVFILLDNPDEHLDTLLSEHVMASLSGFQSNRNPSHSTQSFTENPNSVQSDIPLSERLKPGPGEELPLIPAPLLHKYLAYARKYVSKPELSTEAALLLQEFYLNLRKHHHSVDATPVTTRQLESLVRLTQARAKCELREEASKQDAQDVIDIMKWSLIDTSLNGGGGIDFTRSQHGSGFSSKSNVSFGFYLAEYF</sequence>
<dbReference type="Gene3D" id="3.40.50.300">
    <property type="entry name" value="P-loop containing nucleotide triphosphate hydrolases"/>
    <property type="match status" value="1"/>
</dbReference>
<dbReference type="PANTHER" id="PTHR11630:SF47">
    <property type="entry name" value="DNA HELICASE MCM8"/>
    <property type="match status" value="1"/>
</dbReference>
<dbReference type="InterPro" id="IPR058767">
    <property type="entry name" value="MCM8_N"/>
</dbReference>
<dbReference type="InterPro" id="IPR012340">
    <property type="entry name" value="NA-bd_OB-fold"/>
</dbReference>
<keyword evidence="6 8" id="KW-0238">DNA-binding</keyword>
<evidence type="ECO:0000256" key="9">
    <source>
        <dbReference type="SAM" id="MobiDB-lite"/>
    </source>
</evidence>
<dbReference type="SUPFAM" id="SSF50249">
    <property type="entry name" value="Nucleic acid-binding proteins"/>
    <property type="match status" value="1"/>
</dbReference>
<comment type="similarity">
    <text evidence="8">Belongs to the MCM family.</text>
</comment>
<protein>
    <recommendedName>
        <fullName evidence="7">DNA helicase MCM8</fullName>
        <ecNumber evidence="1">3.6.4.12</ecNumber>
    </recommendedName>
</protein>
<accession>A0A3Q0J9U9</accession>
<dbReference type="GeneID" id="103521148"/>
<dbReference type="InterPro" id="IPR001208">
    <property type="entry name" value="MCM_dom"/>
</dbReference>
<keyword evidence="4 12" id="KW-0347">Helicase</keyword>
<dbReference type="Pfam" id="PF17207">
    <property type="entry name" value="MCM_OB"/>
    <property type="match status" value="1"/>
</dbReference>
<dbReference type="PaxDb" id="121845-A0A3Q0J9U9"/>
<organism evidence="11 12">
    <name type="scientific">Diaphorina citri</name>
    <name type="common">Asian citrus psyllid</name>
    <dbReference type="NCBI Taxonomy" id="121845"/>
    <lineage>
        <taxon>Eukaryota</taxon>
        <taxon>Metazoa</taxon>
        <taxon>Ecdysozoa</taxon>
        <taxon>Arthropoda</taxon>
        <taxon>Hexapoda</taxon>
        <taxon>Insecta</taxon>
        <taxon>Pterygota</taxon>
        <taxon>Neoptera</taxon>
        <taxon>Paraneoptera</taxon>
        <taxon>Hemiptera</taxon>
        <taxon>Sternorrhyncha</taxon>
        <taxon>Psylloidea</taxon>
        <taxon>Psyllidae</taxon>
        <taxon>Diaphorininae</taxon>
        <taxon>Diaphorina</taxon>
    </lineage>
</organism>
<evidence type="ECO:0000256" key="8">
    <source>
        <dbReference type="RuleBase" id="RU004070"/>
    </source>
</evidence>
<dbReference type="PANTHER" id="PTHR11630">
    <property type="entry name" value="DNA REPLICATION LICENSING FACTOR MCM FAMILY MEMBER"/>
    <property type="match status" value="1"/>
</dbReference>
<dbReference type="Pfam" id="PF17855">
    <property type="entry name" value="MCM_lid"/>
    <property type="match status" value="1"/>
</dbReference>
<evidence type="ECO:0000256" key="2">
    <source>
        <dbReference type="ARBA" id="ARBA00022705"/>
    </source>
</evidence>
<dbReference type="GO" id="GO:0006260">
    <property type="term" value="P:DNA replication"/>
    <property type="evidence" value="ECO:0007669"/>
    <property type="project" value="InterPro"/>
</dbReference>
<feature type="region of interest" description="Disordered" evidence="9">
    <location>
        <begin position="544"/>
        <end position="566"/>
    </location>
</feature>
<dbReference type="PROSITE" id="PS00847">
    <property type="entry name" value="MCM_1"/>
    <property type="match status" value="1"/>
</dbReference>
<dbReference type="SUPFAM" id="SSF52540">
    <property type="entry name" value="P-loop containing nucleoside triphosphate hydrolases"/>
    <property type="match status" value="1"/>
</dbReference>
<evidence type="ECO:0000256" key="6">
    <source>
        <dbReference type="ARBA" id="ARBA00023125"/>
    </source>
</evidence>
<dbReference type="GO" id="GO:0005524">
    <property type="term" value="F:ATP binding"/>
    <property type="evidence" value="ECO:0007669"/>
    <property type="project" value="UniProtKB-KW"/>
</dbReference>
<dbReference type="GO" id="GO:0005634">
    <property type="term" value="C:nucleus"/>
    <property type="evidence" value="ECO:0007669"/>
    <property type="project" value="TreeGrafter"/>
</dbReference>
<dbReference type="SMART" id="SM00382">
    <property type="entry name" value="AAA"/>
    <property type="match status" value="1"/>
</dbReference>
<proteinExistence type="inferred from homology"/>
<keyword evidence="11" id="KW-1185">Reference proteome</keyword>
<evidence type="ECO:0000259" key="10">
    <source>
        <dbReference type="PROSITE" id="PS50051"/>
    </source>
</evidence>
<dbReference type="EC" id="3.6.4.12" evidence="1"/>
<dbReference type="AlphaFoldDB" id="A0A3Q0J9U9"/>
<dbReference type="STRING" id="121845.A0A3Q0J9U9"/>
<dbReference type="SMART" id="SM00350">
    <property type="entry name" value="MCM"/>
    <property type="match status" value="1"/>
</dbReference>
<keyword evidence="3 8" id="KW-0547">Nucleotide-binding</keyword>
<evidence type="ECO:0000256" key="7">
    <source>
        <dbReference type="ARBA" id="ARBA00041084"/>
    </source>
</evidence>
<gene>
    <name evidence="12" type="primary">LOC103521148</name>
</gene>
<evidence type="ECO:0000256" key="1">
    <source>
        <dbReference type="ARBA" id="ARBA00012551"/>
    </source>
</evidence>
<evidence type="ECO:0000256" key="3">
    <source>
        <dbReference type="ARBA" id="ARBA00022741"/>
    </source>
</evidence>
<dbReference type="GO" id="GO:0042555">
    <property type="term" value="C:MCM complex"/>
    <property type="evidence" value="ECO:0007669"/>
    <property type="project" value="TreeGrafter"/>
</dbReference>
<dbReference type="PROSITE" id="PS50051">
    <property type="entry name" value="MCM_2"/>
    <property type="match status" value="1"/>
</dbReference>
<dbReference type="Pfam" id="PF26065">
    <property type="entry name" value="MCM8_N"/>
    <property type="match status" value="1"/>
</dbReference>
<dbReference type="GO" id="GO:0017116">
    <property type="term" value="F:single-stranded DNA helicase activity"/>
    <property type="evidence" value="ECO:0007669"/>
    <property type="project" value="TreeGrafter"/>
</dbReference>
<keyword evidence="4 12" id="KW-0378">Hydrolase</keyword>
<dbReference type="InterPro" id="IPR041562">
    <property type="entry name" value="MCM_lid"/>
</dbReference>
<dbReference type="InterPro" id="IPR033762">
    <property type="entry name" value="MCM_OB"/>
</dbReference>
<dbReference type="InterPro" id="IPR027417">
    <property type="entry name" value="P-loop_NTPase"/>
</dbReference>
<evidence type="ECO:0000313" key="12">
    <source>
        <dbReference type="RefSeq" id="XP_026685272.1"/>
    </source>
</evidence>
<dbReference type="GO" id="GO:0003697">
    <property type="term" value="F:single-stranded DNA binding"/>
    <property type="evidence" value="ECO:0007669"/>
    <property type="project" value="TreeGrafter"/>
</dbReference>
<evidence type="ECO:0000256" key="4">
    <source>
        <dbReference type="ARBA" id="ARBA00022806"/>
    </source>
</evidence>
<dbReference type="Gene3D" id="2.40.50.140">
    <property type="entry name" value="Nucleic acid-binding proteins"/>
    <property type="match status" value="1"/>
</dbReference>
<dbReference type="Pfam" id="PF00493">
    <property type="entry name" value="MCM"/>
    <property type="match status" value="1"/>
</dbReference>
<keyword evidence="2" id="KW-0235">DNA replication</keyword>
<dbReference type="InterPro" id="IPR031327">
    <property type="entry name" value="MCM"/>
</dbReference>
<dbReference type="InterPro" id="IPR018525">
    <property type="entry name" value="MCM_CS"/>
</dbReference>
<evidence type="ECO:0000313" key="11">
    <source>
        <dbReference type="Proteomes" id="UP000079169"/>
    </source>
</evidence>
<dbReference type="KEGG" id="dci:103521148"/>
<name>A0A3Q0J9U9_DIACI</name>
<dbReference type="CDD" id="cd17759">
    <property type="entry name" value="MCM8"/>
    <property type="match status" value="1"/>
</dbReference>
<evidence type="ECO:0000256" key="5">
    <source>
        <dbReference type="ARBA" id="ARBA00022840"/>
    </source>
</evidence>
<dbReference type="InterPro" id="IPR003593">
    <property type="entry name" value="AAA+_ATPase"/>
</dbReference>
<dbReference type="PRINTS" id="PR01657">
    <property type="entry name" value="MCMFAMILY"/>
</dbReference>